<dbReference type="EMBL" id="JABSWW010000003">
    <property type="protein sequence ID" value="NRT92395.1"/>
    <property type="molecule type" value="Genomic_DNA"/>
</dbReference>
<comment type="caution">
    <text evidence="7">The sequence shown here is derived from an EMBL/GenBank/DDBJ whole genome shotgun (WGS) entry which is preliminary data.</text>
</comment>
<keyword evidence="4" id="KW-0862">Zinc</keyword>
<evidence type="ECO:0000256" key="2">
    <source>
        <dbReference type="ARBA" id="ARBA00022723"/>
    </source>
</evidence>
<proteinExistence type="predicted"/>
<dbReference type="AlphaFoldDB" id="A0AAX0BAX5"/>
<keyword evidence="2" id="KW-0479">Metal-binding</keyword>
<dbReference type="GO" id="GO:0008270">
    <property type="term" value="F:zinc ion binding"/>
    <property type="evidence" value="ECO:0007669"/>
    <property type="project" value="InterPro"/>
</dbReference>
<keyword evidence="1" id="KW-0645">Protease</keyword>
<dbReference type="GO" id="GO:0031012">
    <property type="term" value="C:extracellular matrix"/>
    <property type="evidence" value="ECO:0007669"/>
    <property type="project" value="InterPro"/>
</dbReference>
<gene>
    <name evidence="7" type="ORF">B0H41_006226</name>
</gene>
<dbReference type="InterPro" id="IPR021190">
    <property type="entry name" value="Pept_M10A"/>
</dbReference>
<organism evidence="7 8">
    <name type="scientific">Clostridium beijerinckii</name>
    <name type="common">Clostridium MP</name>
    <dbReference type="NCBI Taxonomy" id="1520"/>
    <lineage>
        <taxon>Bacteria</taxon>
        <taxon>Bacillati</taxon>
        <taxon>Bacillota</taxon>
        <taxon>Clostridia</taxon>
        <taxon>Eubacteriales</taxon>
        <taxon>Clostridiaceae</taxon>
        <taxon>Clostridium</taxon>
    </lineage>
</organism>
<keyword evidence="3" id="KW-0378">Hydrolase</keyword>
<sequence>MRKRNFMLSVLICSSMITANVVPAFAYNLEGNGLKGGVENVTYYVDSSASGLKNKISLAASSWNGTDTPVYLKNVTSSSKSVVDIYYTNSAFSSSDNRNGTVAQTTYIPDSENYWTNAKIEVNPTVYDNLTLSDTHGTPVSDAQQGTLAHEMGHAMGLAHNFDADVLMNQLGGGRKVYTPQADDQDGINSLYNYRSSKIASVANEKSKLADMAIREESTTSSAVSISNPDFKYLVSTEENIKTYNNFEELTNDSNTIIQGEVIDVKPYFNEYGIYSNVKIKVIDSLAGSLKNGDIINTTIYGGVLEGKDAKEFRKEYMRGKNFDGSKLSSSRVEQISDDLDNLKKGDESLLFLNYSNNKYSLTGSHQGRFKITDDMVETHKEFEHSDKALKAMNASNSIKDIKNLILKIKQK</sequence>
<evidence type="ECO:0000313" key="7">
    <source>
        <dbReference type="EMBL" id="NRT92395.1"/>
    </source>
</evidence>
<reference evidence="7" key="1">
    <citation type="submission" date="2020-05" db="EMBL/GenBank/DDBJ databases">
        <authorList>
            <person name="Brown S."/>
            <person name="Huntemann M."/>
            <person name="Clum A."/>
            <person name="Spunde A."/>
            <person name="Palaniappan K."/>
            <person name="Ritter S."/>
            <person name="Mikhailova N."/>
            <person name="Chen I.-M."/>
            <person name="Stamatis D."/>
            <person name="Reddy T."/>
            <person name="O'Malley R."/>
            <person name="Daum C."/>
            <person name="Shapiro N."/>
            <person name="Ivanova N."/>
            <person name="Kyrpides N."/>
            <person name="Woyke T."/>
        </authorList>
    </citation>
    <scope>NUCLEOTIDE SEQUENCE</scope>
    <source>
        <strain evidence="7">DJ080</strain>
    </source>
</reference>
<reference evidence="7" key="2">
    <citation type="journal article" date="2022" name="Nat. Biotechnol.">
        <title>Carbon-negative production of acetone and isopropanol by gas fermentation at industrial pilot scale.</title>
        <authorList>
            <person name="Liew F.E."/>
            <person name="Nogle R."/>
            <person name="Abdalla T."/>
            <person name="Rasor B.J."/>
            <person name="Canter C."/>
            <person name="Jensen R.O."/>
            <person name="Wang L."/>
            <person name="Strutz J."/>
            <person name="Chirania P."/>
            <person name="De Tissera S."/>
            <person name="Mueller A.P."/>
            <person name="Ruan Z."/>
            <person name="Gao A."/>
            <person name="Tran L."/>
            <person name="Engle N.L."/>
            <person name="Bromley J.C."/>
            <person name="Daniell J."/>
            <person name="Conrado R."/>
            <person name="Tschaplinski T.J."/>
            <person name="Giannone R.J."/>
            <person name="Hettich R.L."/>
            <person name="Karim A.S."/>
            <person name="Simpson S.D."/>
            <person name="Brown S.D."/>
            <person name="Leang C."/>
            <person name="Jewett M.C."/>
            <person name="Kopke M."/>
        </authorList>
    </citation>
    <scope>NUCLEOTIDE SEQUENCE</scope>
    <source>
        <strain evidence="7">DJ080</strain>
    </source>
</reference>
<feature type="chain" id="PRO_5043712745" description="Peptidase M10 metallopeptidase domain-containing protein" evidence="5">
    <location>
        <begin position="27"/>
        <end position="412"/>
    </location>
</feature>
<evidence type="ECO:0000259" key="6">
    <source>
        <dbReference type="Pfam" id="PF00413"/>
    </source>
</evidence>
<evidence type="ECO:0000313" key="8">
    <source>
        <dbReference type="Proteomes" id="UP001193748"/>
    </source>
</evidence>
<feature type="domain" description="Peptidase M10 metallopeptidase" evidence="6">
    <location>
        <begin position="51"/>
        <end position="192"/>
    </location>
</feature>
<dbReference type="InterPro" id="IPR024079">
    <property type="entry name" value="MetalloPept_cat_dom_sf"/>
</dbReference>
<evidence type="ECO:0000256" key="3">
    <source>
        <dbReference type="ARBA" id="ARBA00022801"/>
    </source>
</evidence>
<evidence type="ECO:0000256" key="4">
    <source>
        <dbReference type="ARBA" id="ARBA00022833"/>
    </source>
</evidence>
<dbReference type="Proteomes" id="UP001193748">
    <property type="component" value="Unassembled WGS sequence"/>
</dbReference>
<dbReference type="PRINTS" id="PR00138">
    <property type="entry name" value="MATRIXIN"/>
</dbReference>
<evidence type="ECO:0000256" key="1">
    <source>
        <dbReference type="ARBA" id="ARBA00022670"/>
    </source>
</evidence>
<dbReference type="GO" id="GO:0004222">
    <property type="term" value="F:metalloendopeptidase activity"/>
    <property type="evidence" value="ECO:0007669"/>
    <property type="project" value="InterPro"/>
</dbReference>
<feature type="signal peptide" evidence="5">
    <location>
        <begin position="1"/>
        <end position="26"/>
    </location>
</feature>
<evidence type="ECO:0000256" key="5">
    <source>
        <dbReference type="SAM" id="SignalP"/>
    </source>
</evidence>
<dbReference type="Pfam" id="PF00413">
    <property type="entry name" value="Peptidase_M10"/>
    <property type="match status" value="1"/>
</dbReference>
<dbReference type="InterPro" id="IPR001818">
    <property type="entry name" value="Pept_M10_metallopeptidase"/>
</dbReference>
<accession>A0AAX0BAX5</accession>
<dbReference type="RefSeq" id="WP_143328818.1">
    <property type="nucleotide sequence ID" value="NZ_JABSWW010000003.1"/>
</dbReference>
<keyword evidence="5" id="KW-0732">Signal</keyword>
<name>A0AAX0BAX5_CLOBE</name>
<protein>
    <recommendedName>
        <fullName evidence="6">Peptidase M10 metallopeptidase domain-containing protein</fullName>
    </recommendedName>
</protein>
<dbReference type="GO" id="GO:0006508">
    <property type="term" value="P:proteolysis"/>
    <property type="evidence" value="ECO:0007669"/>
    <property type="project" value="UniProtKB-KW"/>
</dbReference>
<dbReference type="Gene3D" id="3.40.390.10">
    <property type="entry name" value="Collagenase (Catalytic Domain)"/>
    <property type="match status" value="1"/>
</dbReference>
<dbReference type="SUPFAM" id="SSF55486">
    <property type="entry name" value="Metalloproteases ('zincins'), catalytic domain"/>
    <property type="match status" value="1"/>
</dbReference>